<feature type="domain" description="ABM" evidence="1">
    <location>
        <begin position="2"/>
        <end position="91"/>
    </location>
</feature>
<organism evidence="2 3">
    <name type="scientific">Bacillus benzoevorans</name>
    <dbReference type="NCBI Taxonomy" id="1456"/>
    <lineage>
        <taxon>Bacteria</taxon>
        <taxon>Bacillati</taxon>
        <taxon>Bacillota</taxon>
        <taxon>Bacilli</taxon>
        <taxon>Bacillales</taxon>
        <taxon>Bacillaceae</taxon>
        <taxon>Bacillus</taxon>
    </lineage>
</organism>
<proteinExistence type="predicted"/>
<comment type="caution">
    <text evidence="2">The sequence shown here is derived from an EMBL/GenBank/DDBJ whole genome shotgun (WGS) entry which is preliminary data.</text>
</comment>
<dbReference type="PANTHER" id="PTHR33336:SF15">
    <property type="entry name" value="ABM DOMAIN-CONTAINING PROTEIN"/>
    <property type="match status" value="1"/>
</dbReference>
<dbReference type="RefSeq" id="WP_184529373.1">
    <property type="nucleotide sequence ID" value="NZ_JACHGK010000021.1"/>
</dbReference>
<evidence type="ECO:0000259" key="1">
    <source>
        <dbReference type="PROSITE" id="PS51725"/>
    </source>
</evidence>
<sequence>MIRVVCKAKLKLGVDVEEYLVPAREMVAETRNENGCIMYTLHQDIHDASIFTTIEEWVDEKALAQHNMSVHCKQIVPKLRALRESTEINVYKEVEFE</sequence>
<dbReference type="PROSITE" id="PS51725">
    <property type="entry name" value="ABM"/>
    <property type="match status" value="1"/>
</dbReference>
<reference evidence="2 3" key="1">
    <citation type="submission" date="2020-08" db="EMBL/GenBank/DDBJ databases">
        <title>Genomic Encyclopedia of Type Strains, Phase IV (KMG-IV): sequencing the most valuable type-strain genomes for metagenomic binning, comparative biology and taxonomic classification.</title>
        <authorList>
            <person name="Goeker M."/>
        </authorList>
    </citation>
    <scope>NUCLEOTIDE SEQUENCE [LARGE SCALE GENOMIC DNA]</scope>
    <source>
        <strain evidence="2 3">DSM 5391</strain>
    </source>
</reference>
<gene>
    <name evidence="2" type="ORF">HNR53_004112</name>
</gene>
<dbReference type="SUPFAM" id="SSF54909">
    <property type="entry name" value="Dimeric alpha+beta barrel"/>
    <property type="match status" value="1"/>
</dbReference>
<dbReference type="InterPro" id="IPR011008">
    <property type="entry name" value="Dimeric_a/b-barrel"/>
</dbReference>
<dbReference type="AlphaFoldDB" id="A0A7X0LYE9"/>
<dbReference type="EMBL" id="JACHGK010000021">
    <property type="protein sequence ID" value="MBB6447432.1"/>
    <property type="molecule type" value="Genomic_DNA"/>
</dbReference>
<dbReference type="InterPro" id="IPR050744">
    <property type="entry name" value="AI-2_Isomerase_LsrG"/>
</dbReference>
<dbReference type="Gene3D" id="3.30.70.100">
    <property type="match status" value="1"/>
</dbReference>
<accession>A0A7X0LYE9</accession>
<keyword evidence="3" id="KW-1185">Reference proteome</keyword>
<dbReference type="InterPro" id="IPR007138">
    <property type="entry name" value="ABM_dom"/>
</dbReference>
<evidence type="ECO:0000313" key="2">
    <source>
        <dbReference type="EMBL" id="MBB6447432.1"/>
    </source>
</evidence>
<protein>
    <submittedName>
        <fullName evidence="2">Quinol monooxygenase YgiN</fullName>
    </submittedName>
</protein>
<keyword evidence="2" id="KW-0503">Monooxygenase</keyword>
<name>A0A7X0LYE9_9BACI</name>
<dbReference type="Pfam" id="PF03992">
    <property type="entry name" value="ABM"/>
    <property type="match status" value="1"/>
</dbReference>
<evidence type="ECO:0000313" key="3">
    <source>
        <dbReference type="Proteomes" id="UP000531594"/>
    </source>
</evidence>
<dbReference type="PANTHER" id="PTHR33336">
    <property type="entry name" value="QUINOL MONOOXYGENASE YGIN-RELATED"/>
    <property type="match status" value="1"/>
</dbReference>
<keyword evidence="2" id="KW-0560">Oxidoreductase</keyword>
<dbReference type="Proteomes" id="UP000531594">
    <property type="component" value="Unassembled WGS sequence"/>
</dbReference>
<dbReference type="GO" id="GO:0004497">
    <property type="term" value="F:monooxygenase activity"/>
    <property type="evidence" value="ECO:0007669"/>
    <property type="project" value="UniProtKB-KW"/>
</dbReference>